<name>A0ABD1V8Z2_9LAMI</name>
<evidence type="ECO:0000313" key="2">
    <source>
        <dbReference type="Proteomes" id="UP001604336"/>
    </source>
</evidence>
<dbReference type="EMBL" id="JBFOLK010000002">
    <property type="protein sequence ID" value="KAL2533646.1"/>
    <property type="molecule type" value="Genomic_DNA"/>
</dbReference>
<comment type="caution">
    <text evidence="1">The sequence shown here is derived from an EMBL/GenBank/DDBJ whole genome shotgun (WGS) entry which is preliminary data.</text>
</comment>
<proteinExistence type="predicted"/>
<dbReference type="Proteomes" id="UP001604336">
    <property type="component" value="Unassembled WGS sequence"/>
</dbReference>
<evidence type="ECO:0000313" key="1">
    <source>
        <dbReference type="EMBL" id="KAL2533646.1"/>
    </source>
</evidence>
<keyword evidence="2" id="KW-1185">Reference proteome</keyword>
<dbReference type="Gene3D" id="3.40.50.980">
    <property type="match status" value="1"/>
</dbReference>
<reference evidence="2" key="1">
    <citation type="submission" date="2024-07" db="EMBL/GenBank/DDBJ databases">
        <title>Two chromosome-level genome assemblies of Korean endemic species Abeliophyllum distichum and Forsythia ovata (Oleaceae).</title>
        <authorList>
            <person name="Jang H."/>
        </authorList>
    </citation>
    <scope>NUCLEOTIDE SEQUENCE [LARGE SCALE GENOMIC DNA]</scope>
</reference>
<protein>
    <submittedName>
        <fullName evidence="1">AMP-dependent synthetase/ligase</fullName>
    </submittedName>
</protein>
<sequence length="108" mass="12871">MAKYEMEKMLMAIEKYRVAHMFVAPPVVIELVKRLEAMKKYDVLSLKGDWIRSCTIGKGCDGRLWQNFCKSCDLSGLRHDRDLWDNFTREHKDRFSPFWFNWAACSWS</sequence>
<accession>A0ABD1V8Z2</accession>
<gene>
    <name evidence="1" type="ORF">Adt_06997</name>
</gene>
<dbReference type="AlphaFoldDB" id="A0ABD1V8Z2"/>
<organism evidence="1 2">
    <name type="scientific">Abeliophyllum distichum</name>
    <dbReference type="NCBI Taxonomy" id="126358"/>
    <lineage>
        <taxon>Eukaryota</taxon>
        <taxon>Viridiplantae</taxon>
        <taxon>Streptophyta</taxon>
        <taxon>Embryophyta</taxon>
        <taxon>Tracheophyta</taxon>
        <taxon>Spermatophyta</taxon>
        <taxon>Magnoliopsida</taxon>
        <taxon>eudicotyledons</taxon>
        <taxon>Gunneridae</taxon>
        <taxon>Pentapetalae</taxon>
        <taxon>asterids</taxon>
        <taxon>lamiids</taxon>
        <taxon>Lamiales</taxon>
        <taxon>Oleaceae</taxon>
        <taxon>Forsythieae</taxon>
        <taxon>Abeliophyllum</taxon>
    </lineage>
</organism>